<dbReference type="PANTHER" id="PTHR43065:SF10">
    <property type="entry name" value="PEROXIDE STRESS-ACTIVATED HISTIDINE KINASE MAK3"/>
    <property type="match status" value="1"/>
</dbReference>
<sequence>MTNSDINPEDFLKVFSFLDDSDIMLIVLDSEWKVKFLNKRACEFFDVTKQDMVGKDLLLETSVRGWEELREAFRSKIKMEGFFKQELRASTKDGHVQSATFEFMVFKKGGAEWVVGVGVPTNSPARDWLEILDLLIEERTEAIRESESKYRELVELAKSIIFKWDAEGKVVWMNEYGLKFFGFAEEEIIGRSVYETIVPRIESTGRDLSTLVRDIVEKEDEYSSNINENVKKDGTRVWIHWSNRPIKDSKGNLVAILSIGTDITDRIKMEKMQEYELKKSKALSKLYGLLVSPAIKISDVEDAILAEAMEITESGCGFVGRVDPKTRELVSNIAQLPECKVKEKKIKLSKDNKPKSLIEFALSNLKPFYTNSPRSHPAYKGEPEWHVKVERFLVAPILVDDRVMGIIALANSKRDYDDRDVETVSEMSKYFVLAMQRINYEEELILRENLYKTLFENAPVPTLLIDENGTLSNVNAAFEKLSGYTKEEVEGKKTWKEFVFSEDLKRMEAYRAERLAGRYAPPSYEFRFLDKKMNVHEVLANVSLIPGTKKTIASFIDLTDIKRLQEELKRSKEALERYSKHLEELVEERTKELREKERLAAIGEAATSVAHDLKSPLQVLINSVYIAKMGISKLPAPMVEQLKSSGVLESLSRIEKQIGYINRILLDLQEISRPIKPEATNVNLGTLVKESLQSVTVPDNIELTIPEGDLDARLDPHLMRRVLVNLIENAVQAMPKGGKLEIACARVDSELLITVKDTGIGMPKEVVENVFKPFFTTKTKGTGFGLYTSKRIVEAHGGKISVESEVGKGTTFTIRIPIKQ</sequence>
<dbReference type="GO" id="GO:0006355">
    <property type="term" value="P:regulation of DNA-templated transcription"/>
    <property type="evidence" value="ECO:0007669"/>
    <property type="project" value="InterPro"/>
</dbReference>
<dbReference type="InterPro" id="IPR000700">
    <property type="entry name" value="PAS-assoc_C"/>
</dbReference>
<dbReference type="InterPro" id="IPR005467">
    <property type="entry name" value="His_kinase_dom"/>
</dbReference>
<keyword evidence="2" id="KW-0808">Transferase</keyword>
<dbReference type="CDD" id="cd00082">
    <property type="entry name" value="HisKA"/>
    <property type="match status" value="1"/>
</dbReference>
<dbReference type="InterPro" id="IPR003018">
    <property type="entry name" value="GAF"/>
</dbReference>
<keyword evidence="1" id="KW-0597">Phosphoprotein</keyword>
<protein>
    <recommendedName>
        <fullName evidence="13">PAS domain S-box protein</fullName>
    </recommendedName>
</protein>
<dbReference type="InterPro" id="IPR000014">
    <property type="entry name" value="PAS"/>
</dbReference>
<dbReference type="Gene3D" id="1.10.287.130">
    <property type="match status" value="1"/>
</dbReference>
<dbReference type="InterPro" id="IPR004358">
    <property type="entry name" value="Sig_transdc_His_kin-like_C"/>
</dbReference>
<dbReference type="GO" id="GO:0000155">
    <property type="term" value="F:phosphorelay sensor kinase activity"/>
    <property type="evidence" value="ECO:0007669"/>
    <property type="project" value="InterPro"/>
</dbReference>
<keyword evidence="6" id="KW-0902">Two-component regulatory system</keyword>
<evidence type="ECO:0000259" key="8">
    <source>
        <dbReference type="PROSITE" id="PS50109"/>
    </source>
</evidence>
<dbReference type="SUPFAM" id="SSF55785">
    <property type="entry name" value="PYP-like sensor domain (PAS domain)"/>
    <property type="match status" value="3"/>
</dbReference>
<dbReference type="PROSITE" id="PS50112">
    <property type="entry name" value="PAS"/>
    <property type="match status" value="2"/>
</dbReference>
<dbReference type="SMART" id="SM00387">
    <property type="entry name" value="HATPase_c"/>
    <property type="match status" value="1"/>
</dbReference>
<dbReference type="SMART" id="SM00086">
    <property type="entry name" value="PAC"/>
    <property type="match status" value="2"/>
</dbReference>
<dbReference type="SUPFAM" id="SSF55874">
    <property type="entry name" value="ATPase domain of HSP90 chaperone/DNA topoisomerase II/histidine kinase"/>
    <property type="match status" value="1"/>
</dbReference>
<dbReference type="PANTHER" id="PTHR43065">
    <property type="entry name" value="SENSOR HISTIDINE KINASE"/>
    <property type="match status" value="1"/>
</dbReference>
<evidence type="ECO:0000256" key="5">
    <source>
        <dbReference type="ARBA" id="ARBA00022840"/>
    </source>
</evidence>
<dbReference type="PRINTS" id="PR00344">
    <property type="entry name" value="BCTRLSENSOR"/>
</dbReference>
<feature type="coiled-coil region" evidence="7">
    <location>
        <begin position="561"/>
        <end position="602"/>
    </location>
</feature>
<dbReference type="InterPro" id="IPR036097">
    <property type="entry name" value="HisK_dim/P_sf"/>
</dbReference>
<evidence type="ECO:0000256" key="6">
    <source>
        <dbReference type="ARBA" id="ARBA00023012"/>
    </source>
</evidence>
<dbReference type="AlphaFoldDB" id="A0A523BDM7"/>
<dbReference type="InterPro" id="IPR036890">
    <property type="entry name" value="HATPase_C_sf"/>
</dbReference>
<feature type="domain" description="Histidine kinase" evidence="8">
    <location>
        <begin position="608"/>
        <end position="820"/>
    </location>
</feature>
<dbReference type="Gene3D" id="3.30.450.40">
    <property type="match status" value="1"/>
</dbReference>
<organism evidence="11 12">
    <name type="scientific">Thermoproteota archaeon</name>
    <dbReference type="NCBI Taxonomy" id="2056631"/>
    <lineage>
        <taxon>Archaea</taxon>
        <taxon>Thermoproteota</taxon>
    </lineage>
</organism>
<evidence type="ECO:0000259" key="10">
    <source>
        <dbReference type="PROSITE" id="PS50113"/>
    </source>
</evidence>
<dbReference type="InterPro" id="IPR003661">
    <property type="entry name" value="HisK_dim/P_dom"/>
</dbReference>
<dbReference type="Pfam" id="PF13185">
    <property type="entry name" value="GAF_2"/>
    <property type="match status" value="1"/>
</dbReference>
<proteinExistence type="predicted"/>
<comment type="caution">
    <text evidence="11">The sequence shown here is derived from an EMBL/GenBank/DDBJ whole genome shotgun (WGS) entry which is preliminary data.</text>
</comment>
<keyword evidence="3" id="KW-0547">Nucleotide-binding</keyword>
<dbReference type="Gene3D" id="3.30.565.10">
    <property type="entry name" value="Histidine kinase-like ATPase, C-terminal domain"/>
    <property type="match status" value="1"/>
</dbReference>
<dbReference type="Pfam" id="PF00989">
    <property type="entry name" value="PAS"/>
    <property type="match status" value="2"/>
</dbReference>
<dbReference type="PROSITE" id="PS50113">
    <property type="entry name" value="PAC"/>
    <property type="match status" value="1"/>
</dbReference>
<feature type="domain" description="PAS" evidence="9">
    <location>
        <begin position="146"/>
        <end position="219"/>
    </location>
</feature>
<evidence type="ECO:0000256" key="4">
    <source>
        <dbReference type="ARBA" id="ARBA00022777"/>
    </source>
</evidence>
<dbReference type="CDD" id="cd00075">
    <property type="entry name" value="HATPase"/>
    <property type="match status" value="1"/>
</dbReference>
<dbReference type="InterPro" id="IPR001610">
    <property type="entry name" value="PAC"/>
</dbReference>
<dbReference type="InterPro" id="IPR003594">
    <property type="entry name" value="HATPase_dom"/>
</dbReference>
<dbReference type="NCBIfam" id="TIGR00229">
    <property type="entry name" value="sensory_box"/>
    <property type="match status" value="2"/>
</dbReference>
<dbReference type="CDD" id="cd00130">
    <property type="entry name" value="PAS"/>
    <property type="match status" value="3"/>
</dbReference>
<gene>
    <name evidence="11" type="ORF">DSO08_03165</name>
</gene>
<dbReference type="InterPro" id="IPR029016">
    <property type="entry name" value="GAF-like_dom_sf"/>
</dbReference>
<keyword evidence="7" id="KW-0175">Coiled coil</keyword>
<dbReference type="Pfam" id="PF13188">
    <property type="entry name" value="PAS_8"/>
    <property type="match status" value="1"/>
</dbReference>
<dbReference type="Proteomes" id="UP000315399">
    <property type="component" value="Unassembled WGS sequence"/>
</dbReference>
<evidence type="ECO:0000313" key="12">
    <source>
        <dbReference type="Proteomes" id="UP000315399"/>
    </source>
</evidence>
<feature type="domain" description="PAS" evidence="9">
    <location>
        <begin position="447"/>
        <end position="518"/>
    </location>
</feature>
<dbReference type="SUPFAM" id="SSF47384">
    <property type="entry name" value="Homodimeric domain of signal transducing histidine kinase"/>
    <property type="match status" value="1"/>
</dbReference>
<dbReference type="Pfam" id="PF02518">
    <property type="entry name" value="HATPase_c"/>
    <property type="match status" value="1"/>
</dbReference>
<evidence type="ECO:0000313" key="11">
    <source>
        <dbReference type="EMBL" id="TDA39049.1"/>
    </source>
</evidence>
<feature type="domain" description="PAC" evidence="10">
    <location>
        <begin position="220"/>
        <end position="275"/>
    </location>
</feature>
<accession>A0A523BDM7</accession>
<evidence type="ECO:0000256" key="2">
    <source>
        <dbReference type="ARBA" id="ARBA00022679"/>
    </source>
</evidence>
<keyword evidence="5" id="KW-0067">ATP-binding</keyword>
<reference evidence="11 12" key="1">
    <citation type="journal article" date="2019" name="Nat. Microbiol.">
        <title>Expanding anaerobic alkane metabolism in the domain of Archaea.</title>
        <authorList>
            <person name="Wang Y."/>
            <person name="Wegener G."/>
            <person name="Hou J."/>
            <person name="Wang F."/>
            <person name="Xiao X."/>
        </authorList>
    </citation>
    <scope>NUCLEOTIDE SEQUENCE [LARGE SCALE GENOMIC DNA]</scope>
    <source>
        <strain evidence="11">WYZ-LMO10</strain>
    </source>
</reference>
<dbReference type="InterPro" id="IPR013767">
    <property type="entry name" value="PAS_fold"/>
</dbReference>
<dbReference type="InterPro" id="IPR035965">
    <property type="entry name" value="PAS-like_dom_sf"/>
</dbReference>
<keyword evidence="4" id="KW-0418">Kinase</keyword>
<dbReference type="EMBL" id="QNVH01000023">
    <property type="protein sequence ID" value="TDA39049.1"/>
    <property type="molecule type" value="Genomic_DNA"/>
</dbReference>
<dbReference type="SUPFAM" id="SSF55781">
    <property type="entry name" value="GAF domain-like"/>
    <property type="match status" value="1"/>
</dbReference>
<dbReference type="GO" id="GO:0005524">
    <property type="term" value="F:ATP binding"/>
    <property type="evidence" value="ECO:0007669"/>
    <property type="project" value="UniProtKB-KW"/>
</dbReference>
<dbReference type="PROSITE" id="PS50109">
    <property type="entry name" value="HIS_KIN"/>
    <property type="match status" value="1"/>
</dbReference>
<evidence type="ECO:0000256" key="3">
    <source>
        <dbReference type="ARBA" id="ARBA00022741"/>
    </source>
</evidence>
<evidence type="ECO:0000256" key="1">
    <source>
        <dbReference type="ARBA" id="ARBA00022553"/>
    </source>
</evidence>
<name>A0A523BDM7_9CREN</name>
<evidence type="ECO:0000256" key="7">
    <source>
        <dbReference type="SAM" id="Coils"/>
    </source>
</evidence>
<evidence type="ECO:0008006" key="13">
    <source>
        <dbReference type="Google" id="ProtNLM"/>
    </source>
</evidence>
<evidence type="ECO:0000259" key="9">
    <source>
        <dbReference type="PROSITE" id="PS50112"/>
    </source>
</evidence>
<dbReference type="Gene3D" id="3.30.450.20">
    <property type="entry name" value="PAS domain"/>
    <property type="match status" value="3"/>
</dbReference>
<dbReference type="SMART" id="SM00091">
    <property type="entry name" value="PAS"/>
    <property type="match status" value="3"/>
</dbReference>